<protein>
    <recommendedName>
        <fullName evidence="5">N-acetyltransferase domain-containing protein</fullName>
    </recommendedName>
</protein>
<accession>A0A1Z2XMK0</accession>
<evidence type="ECO:0000313" key="4">
    <source>
        <dbReference type="Proteomes" id="UP000596035"/>
    </source>
</evidence>
<name>A0A1Z2XMK0_9FIRM</name>
<evidence type="ECO:0000313" key="2">
    <source>
        <dbReference type="EMBL" id="QQR28970.1"/>
    </source>
</evidence>
<dbReference type="Gene3D" id="3.40.630.30">
    <property type="match status" value="1"/>
</dbReference>
<dbReference type="SUPFAM" id="SSF55729">
    <property type="entry name" value="Acyl-CoA N-acyltransferases (Nat)"/>
    <property type="match status" value="1"/>
</dbReference>
<dbReference type="RefSeq" id="WP_066535947.1">
    <property type="nucleotide sequence ID" value="NZ_CP021422.1"/>
</dbReference>
<dbReference type="EMBL" id="CP065321">
    <property type="protein sequence ID" value="QQR28970.1"/>
    <property type="molecule type" value="Genomic_DNA"/>
</dbReference>
<dbReference type="Proteomes" id="UP000596035">
    <property type="component" value="Chromosome"/>
</dbReference>
<reference evidence="2 4" key="3">
    <citation type="submission" date="2020-11" db="EMBL/GenBank/DDBJ databases">
        <title>Closed and high quality bacterial genomes of the OMM12 community.</title>
        <authorList>
            <person name="Marbouty M."/>
            <person name="Lamy-Besnier Q."/>
            <person name="Debarbieux L."/>
            <person name="Koszul R."/>
        </authorList>
    </citation>
    <scope>NUCLEOTIDE SEQUENCE [LARGE SCALE GENOMIC DNA]</scope>
    <source>
        <strain evidence="2 4">KB18</strain>
    </source>
</reference>
<organism evidence="2 4">
    <name type="scientific">Acutalibacter muris</name>
    <dbReference type="NCBI Taxonomy" id="1796620"/>
    <lineage>
        <taxon>Bacteria</taxon>
        <taxon>Bacillati</taxon>
        <taxon>Bacillota</taxon>
        <taxon>Clostridia</taxon>
        <taxon>Eubacteriales</taxon>
        <taxon>Acutalibacteraceae</taxon>
        <taxon>Acutalibacter</taxon>
    </lineage>
</organism>
<reference evidence="1" key="1">
    <citation type="journal article" date="2017" name="Genome Announc.">
        <title>High-Quality Whole-Genome Sequences of the Oligo-Mouse-Microbiota Bacterial Community.</title>
        <authorList>
            <person name="Garzetti D."/>
            <person name="Brugiroux S."/>
            <person name="Bunk B."/>
            <person name="Pukall R."/>
            <person name="McCoy K.D."/>
            <person name="Macpherson A.J."/>
            <person name="Stecher B."/>
        </authorList>
    </citation>
    <scope>NUCLEOTIDE SEQUENCE</scope>
    <source>
        <strain evidence="1">KB18</strain>
    </source>
</reference>
<dbReference type="KEGG" id="amur:ADH66_02775"/>
<gene>
    <name evidence="1" type="ORF">ADH66_02775</name>
    <name evidence="2" type="ORF">I5Q82_12825</name>
</gene>
<dbReference type="EMBL" id="CP021422">
    <property type="protein sequence ID" value="ASB39676.1"/>
    <property type="molecule type" value="Genomic_DNA"/>
</dbReference>
<evidence type="ECO:0008006" key="5">
    <source>
        <dbReference type="Google" id="ProtNLM"/>
    </source>
</evidence>
<reference evidence="3" key="2">
    <citation type="submission" date="2017-05" db="EMBL/GenBank/DDBJ databases">
        <title>Improved OligoMM genomes.</title>
        <authorList>
            <person name="Garzetti D."/>
        </authorList>
    </citation>
    <scope>NUCLEOTIDE SEQUENCE [LARGE SCALE GENOMIC DNA]</scope>
    <source>
        <strain evidence="3">KB18</strain>
    </source>
</reference>
<dbReference type="InterPro" id="IPR016181">
    <property type="entry name" value="Acyl_CoA_acyltransferase"/>
</dbReference>
<evidence type="ECO:0000313" key="1">
    <source>
        <dbReference type="EMBL" id="ASB39676.1"/>
    </source>
</evidence>
<dbReference type="Proteomes" id="UP000196710">
    <property type="component" value="Chromosome"/>
</dbReference>
<sequence length="101" mass="11002">MADTGKILLDHFLSEREKDTFIPELSLVALDRARTMGYSAVFLGGDPKLYGRFGFEPSYKYGINHVKGIGNRAYADGCLVCELRPGALDGVSGTTSYYAGE</sequence>
<evidence type="ECO:0000313" key="3">
    <source>
        <dbReference type="Proteomes" id="UP000196710"/>
    </source>
</evidence>
<proteinExistence type="predicted"/>
<keyword evidence="3" id="KW-1185">Reference proteome</keyword>
<dbReference type="AlphaFoldDB" id="A0A1Z2XMK0"/>